<dbReference type="Gene3D" id="3.10.420.10">
    <property type="entry name" value="SecB-like"/>
    <property type="match status" value="1"/>
</dbReference>
<accession>A0A9D1VZN4</accession>
<dbReference type="AlphaFoldDB" id="A0A9D1VZN4"/>
<evidence type="ECO:0000313" key="3">
    <source>
        <dbReference type="Proteomes" id="UP000886847"/>
    </source>
</evidence>
<dbReference type="EMBL" id="DXEW01000010">
    <property type="protein sequence ID" value="HIX50091.1"/>
    <property type="molecule type" value="Genomic_DNA"/>
</dbReference>
<sequence>MEKINLSLKGIRVDEMTFKLNAVRQQPKMELKPTFSRRVRRAVENEKMIFVSLTVKIEKTEESPKPFDLEVTYTGLFESDATDEASRRAAVIEGTKIIYPYLRAGVTTLTTAALAAPIVLPVVGGSIFPEDNEPESDGLYS</sequence>
<organism evidence="2 3">
    <name type="scientific">Candidatus Borkfalkia faecavium</name>
    <dbReference type="NCBI Taxonomy" id="2838508"/>
    <lineage>
        <taxon>Bacteria</taxon>
        <taxon>Bacillati</taxon>
        <taxon>Bacillota</taxon>
        <taxon>Clostridia</taxon>
        <taxon>Christensenellales</taxon>
        <taxon>Christensenellaceae</taxon>
        <taxon>Candidatus Borkfalkia</taxon>
    </lineage>
</organism>
<dbReference type="Proteomes" id="UP000886847">
    <property type="component" value="Unassembled WGS sequence"/>
</dbReference>
<evidence type="ECO:0000313" key="2">
    <source>
        <dbReference type="EMBL" id="HIX50091.1"/>
    </source>
</evidence>
<evidence type="ECO:0000256" key="1">
    <source>
        <dbReference type="ARBA" id="ARBA00009990"/>
    </source>
</evidence>
<gene>
    <name evidence="2" type="ORF">H9851_02305</name>
</gene>
<dbReference type="SUPFAM" id="SSF54611">
    <property type="entry name" value="SecB-like"/>
    <property type="match status" value="1"/>
</dbReference>
<dbReference type="Pfam" id="PF02556">
    <property type="entry name" value="SecB"/>
    <property type="match status" value="1"/>
</dbReference>
<dbReference type="InterPro" id="IPR035958">
    <property type="entry name" value="SecB-like_sf"/>
</dbReference>
<reference evidence="2" key="1">
    <citation type="journal article" date="2021" name="PeerJ">
        <title>Extensive microbial diversity within the chicken gut microbiome revealed by metagenomics and culture.</title>
        <authorList>
            <person name="Gilroy R."/>
            <person name="Ravi A."/>
            <person name="Getino M."/>
            <person name="Pursley I."/>
            <person name="Horton D.L."/>
            <person name="Alikhan N.F."/>
            <person name="Baker D."/>
            <person name="Gharbi K."/>
            <person name="Hall N."/>
            <person name="Watson M."/>
            <person name="Adriaenssens E.M."/>
            <person name="Foster-Nyarko E."/>
            <person name="Jarju S."/>
            <person name="Secka A."/>
            <person name="Antonio M."/>
            <person name="Oren A."/>
            <person name="Chaudhuri R.R."/>
            <person name="La Ragione R."/>
            <person name="Hildebrand F."/>
            <person name="Pallen M.J."/>
        </authorList>
    </citation>
    <scope>NUCLEOTIDE SEQUENCE</scope>
    <source>
        <strain evidence="2">2189</strain>
    </source>
</reference>
<comment type="caution">
    <text evidence="2">The sequence shown here is derived from an EMBL/GenBank/DDBJ whole genome shotgun (WGS) entry which is preliminary data.</text>
</comment>
<dbReference type="InterPro" id="IPR003708">
    <property type="entry name" value="SecB"/>
</dbReference>
<reference evidence="2" key="2">
    <citation type="submission" date="2021-04" db="EMBL/GenBank/DDBJ databases">
        <authorList>
            <person name="Gilroy R."/>
        </authorList>
    </citation>
    <scope>NUCLEOTIDE SEQUENCE</scope>
    <source>
        <strain evidence="2">2189</strain>
    </source>
</reference>
<dbReference type="GO" id="GO:0015031">
    <property type="term" value="P:protein transport"/>
    <property type="evidence" value="ECO:0007669"/>
    <property type="project" value="InterPro"/>
</dbReference>
<comment type="similarity">
    <text evidence="1">Belongs to the SecB family.</text>
</comment>
<protein>
    <submittedName>
        <fullName evidence="2">Protein-export chaperone SecB</fullName>
    </submittedName>
</protein>
<dbReference type="GO" id="GO:0051082">
    <property type="term" value="F:unfolded protein binding"/>
    <property type="evidence" value="ECO:0007669"/>
    <property type="project" value="InterPro"/>
</dbReference>
<dbReference type="GO" id="GO:0051262">
    <property type="term" value="P:protein tetramerization"/>
    <property type="evidence" value="ECO:0007669"/>
    <property type="project" value="InterPro"/>
</dbReference>
<name>A0A9D1VZN4_9FIRM</name>
<proteinExistence type="inferred from homology"/>